<name>A0A2P6PXI0_ROSCH</name>
<keyword evidence="3" id="KW-1185">Reference proteome</keyword>
<feature type="region of interest" description="Disordered" evidence="1">
    <location>
        <begin position="210"/>
        <end position="284"/>
    </location>
</feature>
<proteinExistence type="predicted"/>
<dbReference type="AlphaFoldDB" id="A0A2P6PXI0"/>
<sequence length="796" mass="90990">MGSTLERKRVRLIEDDSRVDNKCDELVSLVQHGEDSGHDNNVDVRCLDYGLHDDVDPRSKLLLEHLRGDGLPRRIKRRCISSEVEDPQYKLFLENLREDGNSYAFEVVQENGVSELIRYHQEGGYARRIMRRCISKEDVDPQYALFLESLREDGNSYALEVVREGGISELISYHQHNGLGRRVKRTSVCNKKLENLMLVDNCENTLSSVKHGNDEDEHSGDDNSVIRSVDDSYNGHRFTGDDCDDRSVDDGDNGTDHSSDDDIDFKSVHDGDNWNEQSNDDNVHVKSLGDDVMEPKSKLFLENLREDENMNAQEIVQETGILEHIKHHQNNGLPDEPSLAATEPMKNSLMKDKTQIENRFTLESLKDRPKRKSSVLKENAELAALDPAFGMANGVSTLASKRPCLEVPNNPEELNSDTPETMKSPRVTEKPVIENRDILKLIEKFREKRSSVVKKNAKLEILNPVSRRTRGHSSKRPHLEAHNAPESFISLPLREKMETKRTLRLMKKEKVKINRPKKSAHLLNEEETKGPKTLRNKRSESLQSLEDLQEKKSSRVKKNVKGEAKYPYSYRKNELPNKRPGSEVLHFANCGGNDFAKCDRNGDDETESYQTDESYQAFLSLLEINDENMTCAPQNGRPEIYDVDIKDEHAESSSDSDLIVLERDPVDTCRTPIKKDSDNDLESHTKFKEGLMKDLKRPYDPQEHLKLLEDWSCQRPATGHAKNLRSGVIKTYALKGEYGKPYLEVYKDLAEMIKASDRPGSLNLLRGFFYWLKNVAQEGSFEPWSDVECLNVVQQL</sequence>
<feature type="compositionally biased region" description="Polar residues" evidence="1">
    <location>
        <begin position="412"/>
        <end position="421"/>
    </location>
</feature>
<comment type="caution">
    <text evidence="2">The sequence shown here is derived from an EMBL/GenBank/DDBJ whole genome shotgun (WGS) entry which is preliminary data.</text>
</comment>
<reference evidence="2 3" key="1">
    <citation type="journal article" date="2018" name="Nat. Genet.">
        <title>The Rosa genome provides new insights in the design of modern roses.</title>
        <authorList>
            <person name="Bendahmane M."/>
        </authorList>
    </citation>
    <scope>NUCLEOTIDE SEQUENCE [LARGE SCALE GENOMIC DNA]</scope>
    <source>
        <strain evidence="3">cv. Old Blush</strain>
    </source>
</reference>
<feature type="region of interest" description="Disordered" evidence="1">
    <location>
        <begin position="403"/>
        <end position="425"/>
    </location>
</feature>
<accession>A0A2P6PXI0</accession>
<dbReference type="STRING" id="74649.A0A2P6PXI0"/>
<protein>
    <submittedName>
        <fullName evidence="2">Uncharacterized protein</fullName>
    </submittedName>
</protein>
<dbReference type="Proteomes" id="UP000238479">
    <property type="component" value="Chromosome 6"/>
</dbReference>
<evidence type="ECO:0000256" key="1">
    <source>
        <dbReference type="SAM" id="MobiDB-lite"/>
    </source>
</evidence>
<feature type="region of interest" description="Disordered" evidence="1">
    <location>
        <begin position="464"/>
        <end position="493"/>
    </location>
</feature>
<dbReference type="PANTHER" id="PTHR34194">
    <property type="entry name" value="F14J8.16 PROTEIN"/>
    <property type="match status" value="1"/>
</dbReference>
<organism evidence="2 3">
    <name type="scientific">Rosa chinensis</name>
    <name type="common">China rose</name>
    <dbReference type="NCBI Taxonomy" id="74649"/>
    <lineage>
        <taxon>Eukaryota</taxon>
        <taxon>Viridiplantae</taxon>
        <taxon>Streptophyta</taxon>
        <taxon>Embryophyta</taxon>
        <taxon>Tracheophyta</taxon>
        <taxon>Spermatophyta</taxon>
        <taxon>Magnoliopsida</taxon>
        <taxon>eudicotyledons</taxon>
        <taxon>Gunneridae</taxon>
        <taxon>Pentapetalae</taxon>
        <taxon>rosids</taxon>
        <taxon>fabids</taxon>
        <taxon>Rosales</taxon>
        <taxon>Rosaceae</taxon>
        <taxon>Rosoideae</taxon>
        <taxon>Rosoideae incertae sedis</taxon>
        <taxon>Rosa</taxon>
    </lineage>
</organism>
<dbReference type="Gramene" id="PRQ26642">
    <property type="protein sequence ID" value="PRQ26642"/>
    <property type="gene ID" value="RchiOBHm_Chr6g0296801"/>
</dbReference>
<feature type="compositionally biased region" description="Basic residues" evidence="1">
    <location>
        <begin position="467"/>
        <end position="476"/>
    </location>
</feature>
<gene>
    <name evidence="2" type="ORF">RchiOBHm_Chr6g0296801</name>
</gene>
<evidence type="ECO:0000313" key="2">
    <source>
        <dbReference type="EMBL" id="PRQ26642.1"/>
    </source>
</evidence>
<evidence type="ECO:0000313" key="3">
    <source>
        <dbReference type="Proteomes" id="UP000238479"/>
    </source>
</evidence>
<feature type="compositionally biased region" description="Basic and acidic residues" evidence="1">
    <location>
        <begin position="228"/>
        <end position="272"/>
    </location>
</feature>
<dbReference type="PANTHER" id="PTHR34194:SF2">
    <property type="entry name" value="F14J8.16 PROTEIN"/>
    <property type="match status" value="1"/>
</dbReference>
<dbReference type="EMBL" id="PDCK01000044">
    <property type="protein sequence ID" value="PRQ26642.1"/>
    <property type="molecule type" value="Genomic_DNA"/>
</dbReference>
<feature type="region of interest" description="Disordered" evidence="1">
    <location>
        <begin position="507"/>
        <end position="562"/>
    </location>
</feature>